<dbReference type="AlphaFoldDB" id="A0A3N4J029"/>
<sequence>MMLYRCVCDRFTYPELTASRQIGVTLMSRLSGQGRAYSNLTIFKPHLSIIRLTLFTNDGDTQTSKLRASLKRTKPRSTPIANSARLKYVIRISALPPAARRSKLHHGSPIHLRTVPYPPSFLPPSLSLSPAVTMRFHLHLATAAFTYLLTSATAAETTLAYPYHPAPYRAASGGAVKCTGGTFDACMGDVICAQSFPESCFCQNNAKTRCASACGVVKPELQKCG</sequence>
<accession>A0A3N4J029</accession>
<dbReference type="Proteomes" id="UP000276215">
    <property type="component" value="Unassembled WGS sequence"/>
</dbReference>
<organism evidence="1 2">
    <name type="scientific">Choiromyces venosus 120613-1</name>
    <dbReference type="NCBI Taxonomy" id="1336337"/>
    <lineage>
        <taxon>Eukaryota</taxon>
        <taxon>Fungi</taxon>
        <taxon>Dikarya</taxon>
        <taxon>Ascomycota</taxon>
        <taxon>Pezizomycotina</taxon>
        <taxon>Pezizomycetes</taxon>
        <taxon>Pezizales</taxon>
        <taxon>Tuberaceae</taxon>
        <taxon>Choiromyces</taxon>
    </lineage>
</organism>
<proteinExistence type="predicted"/>
<gene>
    <name evidence="1" type="ORF">L873DRAFT_304950</name>
</gene>
<dbReference type="OrthoDB" id="3799394at2759"/>
<dbReference type="EMBL" id="ML120495">
    <property type="protein sequence ID" value="RPA91496.1"/>
    <property type="molecule type" value="Genomic_DNA"/>
</dbReference>
<keyword evidence="2" id="KW-1185">Reference proteome</keyword>
<protein>
    <submittedName>
        <fullName evidence="1">Uncharacterized protein</fullName>
    </submittedName>
</protein>
<name>A0A3N4J029_9PEZI</name>
<reference evidence="1 2" key="1">
    <citation type="journal article" date="2018" name="Nat. Ecol. Evol.">
        <title>Pezizomycetes genomes reveal the molecular basis of ectomycorrhizal truffle lifestyle.</title>
        <authorList>
            <person name="Murat C."/>
            <person name="Payen T."/>
            <person name="Noel B."/>
            <person name="Kuo A."/>
            <person name="Morin E."/>
            <person name="Chen J."/>
            <person name="Kohler A."/>
            <person name="Krizsan K."/>
            <person name="Balestrini R."/>
            <person name="Da Silva C."/>
            <person name="Montanini B."/>
            <person name="Hainaut M."/>
            <person name="Levati E."/>
            <person name="Barry K.W."/>
            <person name="Belfiori B."/>
            <person name="Cichocki N."/>
            <person name="Clum A."/>
            <person name="Dockter R.B."/>
            <person name="Fauchery L."/>
            <person name="Guy J."/>
            <person name="Iotti M."/>
            <person name="Le Tacon F."/>
            <person name="Lindquist E.A."/>
            <person name="Lipzen A."/>
            <person name="Malagnac F."/>
            <person name="Mello A."/>
            <person name="Molinier V."/>
            <person name="Miyauchi S."/>
            <person name="Poulain J."/>
            <person name="Riccioni C."/>
            <person name="Rubini A."/>
            <person name="Sitrit Y."/>
            <person name="Splivallo R."/>
            <person name="Traeger S."/>
            <person name="Wang M."/>
            <person name="Zifcakova L."/>
            <person name="Wipf D."/>
            <person name="Zambonelli A."/>
            <person name="Paolocci F."/>
            <person name="Nowrousian M."/>
            <person name="Ottonello S."/>
            <person name="Baldrian P."/>
            <person name="Spatafora J.W."/>
            <person name="Henrissat B."/>
            <person name="Nagy L.G."/>
            <person name="Aury J.M."/>
            <person name="Wincker P."/>
            <person name="Grigoriev I.V."/>
            <person name="Bonfante P."/>
            <person name="Martin F.M."/>
        </authorList>
    </citation>
    <scope>NUCLEOTIDE SEQUENCE [LARGE SCALE GENOMIC DNA]</scope>
    <source>
        <strain evidence="1 2">120613-1</strain>
    </source>
</reference>
<evidence type="ECO:0000313" key="2">
    <source>
        <dbReference type="Proteomes" id="UP000276215"/>
    </source>
</evidence>
<evidence type="ECO:0000313" key="1">
    <source>
        <dbReference type="EMBL" id="RPA91496.1"/>
    </source>
</evidence>